<feature type="transmembrane region" description="Helical" evidence="1">
    <location>
        <begin position="234"/>
        <end position="257"/>
    </location>
</feature>
<feature type="transmembrane region" description="Helical" evidence="1">
    <location>
        <begin position="157"/>
        <end position="180"/>
    </location>
</feature>
<feature type="transmembrane region" description="Helical" evidence="1">
    <location>
        <begin position="395"/>
        <end position="411"/>
    </location>
</feature>
<dbReference type="RefSeq" id="WP_163608030.1">
    <property type="nucleotide sequence ID" value="NZ_JAABOO010000003.1"/>
</dbReference>
<feature type="transmembrane region" description="Helical" evidence="1">
    <location>
        <begin position="325"/>
        <end position="346"/>
    </location>
</feature>
<reference evidence="2 3" key="1">
    <citation type="submission" date="2020-01" db="EMBL/GenBank/DDBJ databases">
        <title>Leptobacterium flavescens.</title>
        <authorList>
            <person name="Wang G."/>
        </authorList>
    </citation>
    <scope>NUCLEOTIDE SEQUENCE [LARGE SCALE GENOMIC DNA]</scope>
    <source>
        <strain evidence="2 3">KCTC 22160</strain>
    </source>
</reference>
<dbReference type="AlphaFoldDB" id="A0A6P0UQJ3"/>
<dbReference type="Proteomes" id="UP000468581">
    <property type="component" value="Unassembled WGS sequence"/>
</dbReference>
<sequence length="448" mass="51611">MIAEYLKYRKIPVLFSVICIAFYISFAYDFDRTDFVKLIGLYGALFFLFYKLVQISKTDLRFLTAISILFRLVFIVSIPSLSQDFYRFIWDGRMALAGWNPYLYLPKDLIAEGTAPIAQAAELHEGMGSLSARHYTNYPPLNQLCFIISGIFAGKSILGSVVVMRLLIILADLGTLFFGGKLLENLKLPKHYIYFYILNPFIITELSGNLHFEGIMIFFLVWSLYLLQTGKWKFSAVVLACSISIKLIPLLFLPLFLQKLGWKRAVVYYSIVGLVNILLFLPFLSSDFINNYSETIGLWFTNFEFNASIYNIIKEIGFKVKGYNIIKTVGKISPFVVILFLTGMAFLRKNDSTQKLITAMLLGLSFYFFISTTVHPWYIATLLILSVFTKYRFPLVWSLVIILSYYAYSIPGFKENYWLLAIEYLVVYGFLIYELNAVKKQKNLPLIK</sequence>
<comment type="caution">
    <text evidence="2">The sequence shown here is derived from an EMBL/GenBank/DDBJ whole genome shotgun (WGS) entry which is preliminary data.</text>
</comment>
<feature type="transmembrane region" description="Helical" evidence="1">
    <location>
        <begin position="296"/>
        <end position="313"/>
    </location>
</feature>
<feature type="transmembrane region" description="Helical" evidence="1">
    <location>
        <begin position="417"/>
        <end position="438"/>
    </location>
</feature>
<feature type="transmembrane region" description="Helical" evidence="1">
    <location>
        <begin position="60"/>
        <end position="81"/>
    </location>
</feature>
<keyword evidence="2" id="KW-0808">Transferase</keyword>
<evidence type="ECO:0000313" key="2">
    <source>
        <dbReference type="EMBL" id="NER14750.1"/>
    </source>
</evidence>
<proteinExistence type="predicted"/>
<keyword evidence="1" id="KW-1133">Transmembrane helix</keyword>
<evidence type="ECO:0000313" key="3">
    <source>
        <dbReference type="Proteomes" id="UP000468581"/>
    </source>
</evidence>
<dbReference type="GO" id="GO:0000030">
    <property type="term" value="F:mannosyltransferase activity"/>
    <property type="evidence" value="ECO:0007669"/>
    <property type="project" value="InterPro"/>
</dbReference>
<keyword evidence="1" id="KW-0812">Transmembrane</keyword>
<dbReference type="Pfam" id="PF26314">
    <property type="entry name" value="MptA_B_family"/>
    <property type="match status" value="1"/>
</dbReference>
<evidence type="ECO:0000256" key="1">
    <source>
        <dbReference type="SAM" id="Phobius"/>
    </source>
</evidence>
<accession>A0A6P0UQJ3</accession>
<protein>
    <submittedName>
        <fullName evidence="2">Mannosyltransferase</fullName>
    </submittedName>
</protein>
<feature type="transmembrane region" description="Helical" evidence="1">
    <location>
        <begin position="12"/>
        <end position="29"/>
    </location>
</feature>
<keyword evidence="2" id="KW-0328">Glycosyltransferase</keyword>
<gene>
    <name evidence="2" type="ORF">GWK08_14935</name>
</gene>
<name>A0A6P0UQJ3_9FLAO</name>
<feature type="transmembrane region" description="Helical" evidence="1">
    <location>
        <begin position="366"/>
        <end position="388"/>
    </location>
</feature>
<organism evidence="2 3">
    <name type="scientific">Leptobacterium flavescens</name>
    <dbReference type="NCBI Taxonomy" id="472055"/>
    <lineage>
        <taxon>Bacteria</taxon>
        <taxon>Pseudomonadati</taxon>
        <taxon>Bacteroidota</taxon>
        <taxon>Flavobacteriia</taxon>
        <taxon>Flavobacteriales</taxon>
        <taxon>Flavobacteriaceae</taxon>
        <taxon>Leptobacterium</taxon>
    </lineage>
</organism>
<keyword evidence="1" id="KW-0472">Membrane</keyword>
<feature type="transmembrane region" description="Helical" evidence="1">
    <location>
        <begin position="266"/>
        <end position="284"/>
    </location>
</feature>
<feature type="transmembrane region" description="Helical" evidence="1">
    <location>
        <begin position="35"/>
        <end position="53"/>
    </location>
</feature>
<keyword evidence="3" id="KW-1185">Reference proteome</keyword>
<dbReference type="EMBL" id="JAABOO010000003">
    <property type="protein sequence ID" value="NER14750.1"/>
    <property type="molecule type" value="Genomic_DNA"/>
</dbReference>
<feature type="transmembrane region" description="Helical" evidence="1">
    <location>
        <begin position="192"/>
        <end position="222"/>
    </location>
</feature>